<dbReference type="PANTHER" id="PTHR42659:SF2">
    <property type="entry name" value="XANTHINE DEHYDROGENASE SUBUNIT C-RELATED"/>
    <property type="match status" value="1"/>
</dbReference>
<dbReference type="PROSITE" id="PS51387">
    <property type="entry name" value="FAD_PCMH"/>
    <property type="match status" value="1"/>
</dbReference>
<dbReference type="KEGG" id="trz:GWP43_08050"/>
<evidence type="ECO:0000256" key="1">
    <source>
        <dbReference type="ARBA" id="ARBA00022630"/>
    </source>
</evidence>
<dbReference type="PANTHER" id="PTHR42659">
    <property type="entry name" value="XANTHINE DEHYDROGENASE SUBUNIT C-RELATED"/>
    <property type="match status" value="1"/>
</dbReference>
<name>A0A6P1Y1I0_9SPIR</name>
<evidence type="ECO:0000313" key="5">
    <source>
        <dbReference type="EMBL" id="QHX43405.1"/>
    </source>
</evidence>
<dbReference type="RefSeq" id="WP_162663728.1">
    <property type="nucleotide sequence ID" value="NZ_CP048020.1"/>
</dbReference>
<dbReference type="AlphaFoldDB" id="A0A6P1Y1I0"/>
<gene>
    <name evidence="5" type="ORF">GWP43_08050</name>
</gene>
<keyword evidence="1" id="KW-0285">Flavoprotein</keyword>
<dbReference type="Pfam" id="PF00941">
    <property type="entry name" value="FAD_binding_5"/>
    <property type="match status" value="1"/>
</dbReference>
<keyword evidence="2" id="KW-0274">FAD</keyword>
<organism evidence="5 6">
    <name type="scientific">Treponema vincentii</name>
    <dbReference type="NCBI Taxonomy" id="69710"/>
    <lineage>
        <taxon>Bacteria</taxon>
        <taxon>Pseudomonadati</taxon>
        <taxon>Spirochaetota</taxon>
        <taxon>Spirochaetia</taxon>
        <taxon>Spirochaetales</taxon>
        <taxon>Treponemataceae</taxon>
        <taxon>Treponema</taxon>
    </lineage>
</organism>
<reference evidence="5 6" key="1">
    <citation type="submission" date="2020-01" db="EMBL/GenBank/DDBJ databases">
        <title>Complete genome sequence of a human oral phylogroup 1 Treponema sp. strain ATCC 700766, originally isolated from periodontitis dental plaque.</title>
        <authorList>
            <person name="Chan Y."/>
            <person name="Huo Y.-B."/>
            <person name="Yu X.-L."/>
            <person name="Zeng H."/>
            <person name="Leung W.-K."/>
            <person name="Watt R.M."/>
        </authorList>
    </citation>
    <scope>NUCLEOTIDE SEQUENCE [LARGE SCALE GENOMIC DNA]</scope>
    <source>
        <strain evidence="5 6">OMZ 804</strain>
    </source>
</reference>
<dbReference type="InterPro" id="IPR051312">
    <property type="entry name" value="Diverse_Substr_Oxidored"/>
</dbReference>
<dbReference type="InterPro" id="IPR016166">
    <property type="entry name" value="FAD-bd_PCMH"/>
</dbReference>
<dbReference type="InterPro" id="IPR016169">
    <property type="entry name" value="FAD-bd_PCMH_sub2"/>
</dbReference>
<evidence type="ECO:0000256" key="3">
    <source>
        <dbReference type="ARBA" id="ARBA00023002"/>
    </source>
</evidence>
<keyword evidence="3" id="KW-0560">Oxidoreductase</keyword>
<dbReference type="InterPro" id="IPR002346">
    <property type="entry name" value="Mopterin_DH_FAD-bd"/>
</dbReference>
<evidence type="ECO:0000256" key="2">
    <source>
        <dbReference type="ARBA" id="ARBA00022827"/>
    </source>
</evidence>
<evidence type="ECO:0000259" key="4">
    <source>
        <dbReference type="PROSITE" id="PS51387"/>
    </source>
</evidence>
<accession>A0A6P1Y1I0</accession>
<dbReference type="SUPFAM" id="SSF56176">
    <property type="entry name" value="FAD-binding/transporter-associated domain-like"/>
    <property type="match status" value="1"/>
</dbReference>
<dbReference type="Proteomes" id="UP000464374">
    <property type="component" value="Chromosome"/>
</dbReference>
<dbReference type="GO" id="GO:0071949">
    <property type="term" value="F:FAD binding"/>
    <property type="evidence" value="ECO:0007669"/>
    <property type="project" value="InterPro"/>
</dbReference>
<evidence type="ECO:0000313" key="6">
    <source>
        <dbReference type="Proteomes" id="UP000464374"/>
    </source>
</evidence>
<dbReference type="InterPro" id="IPR036318">
    <property type="entry name" value="FAD-bd_PCMH-like_sf"/>
</dbReference>
<dbReference type="Gene3D" id="3.30.465.10">
    <property type="match status" value="1"/>
</dbReference>
<proteinExistence type="predicted"/>
<dbReference type="GO" id="GO:0016491">
    <property type="term" value="F:oxidoreductase activity"/>
    <property type="evidence" value="ECO:0007669"/>
    <property type="project" value="UniProtKB-KW"/>
</dbReference>
<sequence length="282" mass="31836">MKNNYIVNTAKSMAELYTLMQNNTDITPLAGTTGLLKDCHTDRFLLPESILFLKNLPELETIAKRERFIDFGAAATLNTILELGEKNVPQILYQAISLAANPGVRSLATIGGNIAQAPMQNSCLIPLIALDTKIEIRTRKETFWMPLIQYCDESSTVLRQSPHIILRVRVPFEEWTISYYKRLRPIGHITTDTASFVFMARTQKNLLSDVKLLFGSTQLIKSKEFENLLTGKGLPIDRRSVGALMKETEDIFSDTFSAAEISEFQKACFFNLIEESIYLLTN</sequence>
<dbReference type="EMBL" id="CP048020">
    <property type="protein sequence ID" value="QHX43405.1"/>
    <property type="molecule type" value="Genomic_DNA"/>
</dbReference>
<protein>
    <submittedName>
        <fullName evidence="5">FAD-binding protein</fullName>
    </submittedName>
</protein>
<feature type="domain" description="FAD-binding PCMH-type" evidence="4">
    <location>
        <begin position="1"/>
        <end position="175"/>
    </location>
</feature>